<keyword evidence="2" id="KW-1185">Reference proteome</keyword>
<name>A0A3N2R4H7_9RHOB</name>
<comment type="caution">
    <text evidence="1">The sequence shown here is derived from an EMBL/GenBank/DDBJ whole genome shotgun (WGS) entry which is preliminary data.</text>
</comment>
<sequence>MVLLLDLHRAAQGDRQLRRLRRQFRRLLPAILRRLVDKIGENIRQRMQRHLGLAHVACIVLPGSVRIRVICLSHAIQANASWFIR</sequence>
<proteinExistence type="predicted"/>
<evidence type="ECO:0000313" key="2">
    <source>
        <dbReference type="Proteomes" id="UP000268016"/>
    </source>
</evidence>
<reference evidence="1 2" key="1">
    <citation type="submission" date="2018-10" db="EMBL/GenBank/DDBJ databases">
        <title>Histidinibacterium lentulum gen. nov., sp. nov., a marine bacterium from the culture broth of Picochlorum sp. 122.</title>
        <authorList>
            <person name="Wang G."/>
        </authorList>
    </citation>
    <scope>NUCLEOTIDE SEQUENCE [LARGE SCALE GENOMIC DNA]</scope>
    <source>
        <strain evidence="1 2">B17</strain>
    </source>
</reference>
<protein>
    <submittedName>
        <fullName evidence="1">Uncharacterized protein</fullName>
    </submittedName>
</protein>
<dbReference type="Proteomes" id="UP000268016">
    <property type="component" value="Unassembled WGS sequence"/>
</dbReference>
<dbReference type="EMBL" id="RDRB01000004">
    <property type="protein sequence ID" value="ROU02392.1"/>
    <property type="molecule type" value="Genomic_DNA"/>
</dbReference>
<dbReference type="AlphaFoldDB" id="A0A3N2R4H7"/>
<accession>A0A3N2R4H7</accession>
<evidence type="ECO:0000313" key="1">
    <source>
        <dbReference type="EMBL" id="ROU02392.1"/>
    </source>
</evidence>
<organism evidence="1 2">
    <name type="scientific">Histidinibacterium lentulum</name>
    <dbReference type="NCBI Taxonomy" id="2480588"/>
    <lineage>
        <taxon>Bacteria</taxon>
        <taxon>Pseudomonadati</taxon>
        <taxon>Pseudomonadota</taxon>
        <taxon>Alphaproteobacteria</taxon>
        <taxon>Rhodobacterales</taxon>
        <taxon>Paracoccaceae</taxon>
        <taxon>Histidinibacterium</taxon>
    </lineage>
</organism>
<gene>
    <name evidence="1" type="ORF">EAT49_08595</name>
</gene>